<comment type="caution">
    <text evidence="5">The sequence shown here is derived from an EMBL/GenBank/DDBJ whole genome shotgun (WGS) entry which is preliminary data.</text>
</comment>
<keyword evidence="3" id="KW-0411">Iron-sulfur</keyword>
<sequence>MSDAAPSPCPVVRARSILQKVRTHGNEWFGIDYNMNLYRGCCHGCIYCDSRSECYRIDDFDQVSVKFDALAILRRELRSRRTRGIVGIGAMSDTYNPFEGELRVTRGALELVEEFGFGVSVDTKSALVARDADLLSAIGRQGGAIAKITITTADDGLARIIEPHAPSPSERFAALAELAGAGVFCGVLFTPTLPWVTDDDDTIRGVVEGAAAAGARFVFHMTGVTMRDRQREHFLDRVAAVDPALPERYRAAYRDRYFCNSPRAAENRALFRTLCTRHGLLWRMPDIIAAYKPAQPLGAQTSLF</sequence>
<reference evidence="6" key="1">
    <citation type="submission" date="2019-08" db="EMBL/GenBank/DDBJ databases">
        <title>Arthrobacter sp. nov., isolated from plateau pika and Tibetan wild ass.</title>
        <authorList>
            <person name="Ge Y."/>
        </authorList>
    </citation>
    <scope>NUCLEOTIDE SEQUENCE [LARGE SCALE GENOMIC DNA]</scope>
    <source>
        <strain evidence="6">HF-4214</strain>
    </source>
</reference>
<evidence type="ECO:0000256" key="2">
    <source>
        <dbReference type="ARBA" id="ARBA00023004"/>
    </source>
</evidence>
<dbReference type="SFLD" id="SFLDS00029">
    <property type="entry name" value="Radical_SAM"/>
    <property type="match status" value="1"/>
</dbReference>
<keyword evidence="1" id="KW-0479">Metal-binding</keyword>
<evidence type="ECO:0000313" key="6">
    <source>
        <dbReference type="Proteomes" id="UP000438093"/>
    </source>
</evidence>
<evidence type="ECO:0000256" key="1">
    <source>
        <dbReference type="ARBA" id="ARBA00022723"/>
    </source>
</evidence>
<keyword evidence="2" id="KW-0408">Iron</keyword>
<dbReference type="PANTHER" id="PTHR43432:SF5">
    <property type="entry name" value="ELP3_MIAA_NIFB-LIKE RADICAL SAM CORE DOMAIN-CONTAINING PROTEIN"/>
    <property type="match status" value="1"/>
</dbReference>
<dbReference type="GO" id="GO:0051536">
    <property type="term" value="F:iron-sulfur cluster binding"/>
    <property type="evidence" value="ECO:0007669"/>
    <property type="project" value="UniProtKB-KW"/>
</dbReference>
<proteinExistence type="predicted"/>
<dbReference type="AlphaFoldDB" id="A0A6N7RP23"/>
<protein>
    <submittedName>
        <fullName evidence="5">Radical SAM protein</fullName>
    </submittedName>
</protein>
<organism evidence="5 6">
    <name type="scientific">Eggerthella guodeyinii</name>
    <dbReference type="NCBI Taxonomy" id="2690837"/>
    <lineage>
        <taxon>Bacteria</taxon>
        <taxon>Bacillati</taxon>
        <taxon>Actinomycetota</taxon>
        <taxon>Coriobacteriia</taxon>
        <taxon>Eggerthellales</taxon>
        <taxon>Eggerthellaceae</taxon>
        <taxon>Eggerthella</taxon>
    </lineage>
</organism>
<dbReference type="GO" id="GO:0003824">
    <property type="term" value="F:catalytic activity"/>
    <property type="evidence" value="ECO:0007669"/>
    <property type="project" value="InterPro"/>
</dbReference>
<dbReference type="GO" id="GO:0046872">
    <property type="term" value="F:metal ion binding"/>
    <property type="evidence" value="ECO:0007669"/>
    <property type="project" value="UniProtKB-KW"/>
</dbReference>
<dbReference type="RefSeq" id="WP_154333640.1">
    <property type="nucleotide sequence ID" value="NZ_VTFY01000008.1"/>
</dbReference>
<accession>A0A6N7RP23</accession>
<name>A0A6N7RP23_9ACTN</name>
<dbReference type="InterPro" id="IPR040086">
    <property type="entry name" value="MJ0683-like"/>
</dbReference>
<evidence type="ECO:0000256" key="3">
    <source>
        <dbReference type="ARBA" id="ARBA00023014"/>
    </source>
</evidence>
<dbReference type="SFLD" id="SFLDG01084">
    <property type="entry name" value="Uncharacterised_Radical_SAM_Su"/>
    <property type="match status" value="1"/>
</dbReference>
<dbReference type="Pfam" id="PF04055">
    <property type="entry name" value="Radical_SAM"/>
    <property type="match status" value="1"/>
</dbReference>
<dbReference type="EMBL" id="VTFY01000008">
    <property type="protein sequence ID" value="MRX82782.1"/>
    <property type="molecule type" value="Genomic_DNA"/>
</dbReference>
<dbReference type="Proteomes" id="UP000438093">
    <property type="component" value="Unassembled WGS sequence"/>
</dbReference>
<feature type="domain" description="Radical SAM core" evidence="4">
    <location>
        <begin position="35"/>
        <end position="200"/>
    </location>
</feature>
<dbReference type="InterPro" id="IPR007197">
    <property type="entry name" value="rSAM"/>
</dbReference>
<dbReference type="Gene3D" id="3.80.30.30">
    <property type="match status" value="1"/>
</dbReference>
<gene>
    <name evidence="5" type="ORF">GJG86_09800</name>
</gene>
<evidence type="ECO:0000259" key="4">
    <source>
        <dbReference type="Pfam" id="PF04055"/>
    </source>
</evidence>
<keyword evidence="6" id="KW-1185">Reference proteome</keyword>
<evidence type="ECO:0000313" key="5">
    <source>
        <dbReference type="EMBL" id="MRX82782.1"/>
    </source>
</evidence>
<dbReference type="PANTHER" id="PTHR43432">
    <property type="entry name" value="SLR0285 PROTEIN"/>
    <property type="match status" value="1"/>
</dbReference>